<name>A0A1H0P545_HALAD</name>
<dbReference type="RefSeq" id="WP_089652669.1">
    <property type="nucleotide sequence ID" value="NZ_FNIZ01000010.1"/>
</dbReference>
<evidence type="ECO:0000256" key="1">
    <source>
        <dbReference type="SAM" id="Coils"/>
    </source>
</evidence>
<dbReference type="OrthoDB" id="2427034at2"/>
<gene>
    <name evidence="3" type="ORF">SAMN05421677_11070</name>
</gene>
<dbReference type="AlphaFoldDB" id="A0A1H0P545"/>
<evidence type="ECO:0000313" key="4">
    <source>
        <dbReference type="Proteomes" id="UP000198860"/>
    </source>
</evidence>
<reference evidence="4" key="1">
    <citation type="submission" date="2016-10" db="EMBL/GenBank/DDBJ databases">
        <authorList>
            <person name="Varghese N."/>
            <person name="Submissions S."/>
        </authorList>
    </citation>
    <scope>NUCLEOTIDE SEQUENCE [LARGE SCALE GENOMIC DNA]</scope>
    <source>
        <strain evidence="4">CGMCC 1.3703</strain>
    </source>
</reference>
<sequence>MKIEWSRSSLWIIIAGVVLILACFLLGQRVILAPYQEEVMEKEANLTQEQKILSAIENNQEESEREQILTSRTIQQQLPVVPLIDQLLIGLDRAGNASKSLINSIAISDSESSVPIIEPENELEENGVNNEDEENVDEDVVDESVEDEAEQLIEGLHTLQFTVDVTSENYEEMISFMKEIQSLSRVIQIESIQFDAPESENELGYSIVMNSYYQPLYANLANEAPQYHYGGSPNKADPFAIEQWDDQNPSVSTSTEEKDDEESLDEEDQDRVEEDGEESSDTEPESQL</sequence>
<evidence type="ECO:0000256" key="2">
    <source>
        <dbReference type="SAM" id="MobiDB-lite"/>
    </source>
</evidence>
<proteinExistence type="predicted"/>
<dbReference type="STRING" id="240303.SAMN05421677_11070"/>
<feature type="coiled-coil region" evidence="1">
    <location>
        <begin position="39"/>
        <end position="66"/>
    </location>
</feature>
<accession>A0A1H0P545</accession>
<evidence type="ECO:0008006" key="5">
    <source>
        <dbReference type="Google" id="ProtNLM"/>
    </source>
</evidence>
<feature type="compositionally biased region" description="Acidic residues" evidence="2">
    <location>
        <begin position="257"/>
        <end position="288"/>
    </location>
</feature>
<keyword evidence="1" id="KW-0175">Coiled coil</keyword>
<organism evidence="3 4">
    <name type="scientific">Halobacillus aidingensis</name>
    <dbReference type="NCBI Taxonomy" id="240303"/>
    <lineage>
        <taxon>Bacteria</taxon>
        <taxon>Bacillati</taxon>
        <taxon>Bacillota</taxon>
        <taxon>Bacilli</taxon>
        <taxon>Bacillales</taxon>
        <taxon>Bacillaceae</taxon>
        <taxon>Halobacillus</taxon>
    </lineage>
</organism>
<dbReference type="Proteomes" id="UP000198860">
    <property type="component" value="Unassembled WGS sequence"/>
</dbReference>
<evidence type="ECO:0000313" key="3">
    <source>
        <dbReference type="EMBL" id="SDP00103.1"/>
    </source>
</evidence>
<protein>
    <recommendedName>
        <fullName evidence="5">Type IV pilus assembly protein PilO</fullName>
    </recommendedName>
</protein>
<dbReference type="PROSITE" id="PS51257">
    <property type="entry name" value="PROKAR_LIPOPROTEIN"/>
    <property type="match status" value="1"/>
</dbReference>
<keyword evidence="4" id="KW-1185">Reference proteome</keyword>
<dbReference type="Gene3D" id="3.30.70.60">
    <property type="match status" value="1"/>
</dbReference>
<dbReference type="InterPro" id="IPR014717">
    <property type="entry name" value="Transl_elong_EF1B/ribsomal_bS6"/>
</dbReference>
<dbReference type="EMBL" id="FNIZ01000010">
    <property type="protein sequence ID" value="SDP00103.1"/>
    <property type="molecule type" value="Genomic_DNA"/>
</dbReference>
<feature type="region of interest" description="Disordered" evidence="2">
    <location>
        <begin position="229"/>
        <end position="288"/>
    </location>
</feature>